<dbReference type="Pfam" id="PF07624">
    <property type="entry name" value="PSD2"/>
    <property type="match status" value="1"/>
</dbReference>
<evidence type="ECO:0000259" key="2">
    <source>
        <dbReference type="Pfam" id="PF07624"/>
    </source>
</evidence>
<dbReference type="InterPro" id="IPR013043">
    <property type="entry name" value="DUF1595"/>
</dbReference>
<evidence type="ECO:0008006" key="9">
    <source>
        <dbReference type="Google" id="ProtNLM"/>
    </source>
</evidence>
<accession>A9G9P6</accession>
<organism evidence="7 8">
    <name type="scientific">Sorangium cellulosum (strain So ce56)</name>
    <name type="common">Polyangium cellulosum (strain So ce56)</name>
    <dbReference type="NCBI Taxonomy" id="448385"/>
    <lineage>
        <taxon>Bacteria</taxon>
        <taxon>Pseudomonadati</taxon>
        <taxon>Myxococcota</taxon>
        <taxon>Polyangia</taxon>
        <taxon>Polyangiales</taxon>
        <taxon>Polyangiaceae</taxon>
        <taxon>Sorangium</taxon>
    </lineage>
</organism>
<evidence type="ECO:0000259" key="6">
    <source>
        <dbReference type="Pfam" id="PF07637"/>
    </source>
</evidence>
<dbReference type="Pfam" id="PF07631">
    <property type="entry name" value="PSD4"/>
    <property type="match status" value="1"/>
</dbReference>
<dbReference type="InterPro" id="IPR013042">
    <property type="entry name" value="DUF1592"/>
</dbReference>
<feature type="domain" description="DUF1595" evidence="6">
    <location>
        <begin position="188"/>
        <end position="245"/>
    </location>
</feature>
<protein>
    <recommendedName>
        <fullName evidence="9">DUF1592 domain-containing protein</fullName>
    </recommendedName>
</protein>
<evidence type="ECO:0000313" key="7">
    <source>
        <dbReference type="EMBL" id="CAN99217.1"/>
    </source>
</evidence>
<feature type="domain" description="DUF1592" evidence="5">
    <location>
        <begin position="258"/>
        <end position="393"/>
    </location>
</feature>
<dbReference type="InterPro" id="IPR011478">
    <property type="entry name" value="DUF1585"/>
</dbReference>
<feature type="compositionally biased region" description="Gly residues" evidence="1">
    <location>
        <begin position="58"/>
        <end position="75"/>
    </location>
</feature>
<dbReference type="eggNOG" id="COG5297">
    <property type="taxonomic scope" value="Bacteria"/>
</dbReference>
<dbReference type="InterPro" id="IPR013036">
    <property type="entry name" value="DUF1587"/>
</dbReference>
<dbReference type="Proteomes" id="UP000002139">
    <property type="component" value="Chromosome"/>
</dbReference>
<dbReference type="STRING" id="448385.sce9045"/>
<feature type="domain" description="DUF1588" evidence="4">
    <location>
        <begin position="413"/>
        <end position="509"/>
    </location>
</feature>
<name>A9G9P6_SORC5</name>
<dbReference type="Pfam" id="PF07626">
    <property type="entry name" value="PSD3"/>
    <property type="match status" value="1"/>
</dbReference>
<dbReference type="EMBL" id="AM746676">
    <property type="protein sequence ID" value="CAN99217.1"/>
    <property type="molecule type" value="Genomic_DNA"/>
</dbReference>
<reference evidence="7 8" key="1">
    <citation type="journal article" date="2007" name="Nat. Biotechnol.">
        <title>Complete genome sequence of the myxobacterium Sorangium cellulosum.</title>
        <authorList>
            <person name="Schneiker S."/>
            <person name="Perlova O."/>
            <person name="Kaiser O."/>
            <person name="Gerth K."/>
            <person name="Alici A."/>
            <person name="Altmeyer M.O."/>
            <person name="Bartels D."/>
            <person name="Bekel T."/>
            <person name="Beyer S."/>
            <person name="Bode E."/>
            <person name="Bode H.B."/>
            <person name="Bolten C.J."/>
            <person name="Choudhuri J.V."/>
            <person name="Doss S."/>
            <person name="Elnakady Y.A."/>
            <person name="Frank B."/>
            <person name="Gaigalat L."/>
            <person name="Goesmann A."/>
            <person name="Groeger C."/>
            <person name="Gross F."/>
            <person name="Jelsbak L."/>
            <person name="Jelsbak L."/>
            <person name="Kalinowski J."/>
            <person name="Kegler C."/>
            <person name="Knauber T."/>
            <person name="Konietzny S."/>
            <person name="Kopp M."/>
            <person name="Krause L."/>
            <person name="Krug D."/>
            <person name="Linke B."/>
            <person name="Mahmud T."/>
            <person name="Martinez-Arias R."/>
            <person name="McHardy A.C."/>
            <person name="Merai M."/>
            <person name="Meyer F."/>
            <person name="Mormann S."/>
            <person name="Munoz-Dorado J."/>
            <person name="Perez J."/>
            <person name="Pradella S."/>
            <person name="Rachid S."/>
            <person name="Raddatz G."/>
            <person name="Rosenau F."/>
            <person name="Rueckert C."/>
            <person name="Sasse F."/>
            <person name="Scharfe M."/>
            <person name="Schuster S.C."/>
            <person name="Suen G."/>
            <person name="Treuner-Lange A."/>
            <person name="Velicer G.J."/>
            <person name="Vorholter F.-J."/>
            <person name="Weissman K.J."/>
            <person name="Welch R.D."/>
            <person name="Wenzel S.C."/>
            <person name="Whitworth D.E."/>
            <person name="Wilhelm S."/>
            <person name="Wittmann C."/>
            <person name="Bloecker H."/>
            <person name="Puehler A."/>
            <person name="Mueller R."/>
        </authorList>
    </citation>
    <scope>NUCLEOTIDE SEQUENCE [LARGE SCALE GENOMIC DNA]</scope>
    <source>
        <strain evidence="8">So ce56</strain>
    </source>
</reference>
<evidence type="ECO:0000256" key="1">
    <source>
        <dbReference type="SAM" id="MobiDB-lite"/>
    </source>
</evidence>
<dbReference type="Pfam" id="PF07637">
    <property type="entry name" value="PSD5"/>
    <property type="match status" value="1"/>
</dbReference>
<evidence type="ECO:0000259" key="3">
    <source>
        <dbReference type="Pfam" id="PF07626"/>
    </source>
</evidence>
<dbReference type="InterPro" id="IPR013039">
    <property type="entry name" value="DUF1588"/>
</dbReference>
<evidence type="ECO:0000259" key="4">
    <source>
        <dbReference type="Pfam" id="PF07627"/>
    </source>
</evidence>
<evidence type="ECO:0000313" key="8">
    <source>
        <dbReference type="Proteomes" id="UP000002139"/>
    </source>
</evidence>
<keyword evidence="8" id="KW-1185">Reference proteome</keyword>
<dbReference type="Pfam" id="PF07627">
    <property type="entry name" value="PSCyt3"/>
    <property type="match status" value="1"/>
</dbReference>
<feature type="domain" description="DUF1587" evidence="3">
    <location>
        <begin position="106"/>
        <end position="169"/>
    </location>
</feature>
<feature type="domain" description="DUF1585" evidence="2">
    <location>
        <begin position="530"/>
        <end position="598"/>
    </location>
</feature>
<feature type="region of interest" description="Disordered" evidence="1">
    <location>
        <begin position="45"/>
        <end position="83"/>
    </location>
</feature>
<evidence type="ECO:0000259" key="5">
    <source>
        <dbReference type="Pfam" id="PF07631"/>
    </source>
</evidence>
<dbReference type="KEGG" id="scl:sce9045"/>
<gene>
    <name evidence="7" type="ordered locus">sce9045</name>
</gene>
<dbReference type="BioCyc" id="SCEL448385:SCE_RS46330-MONOMER"/>
<sequence>MRDISFSQAMMSTLNSLVSAKACRRYSAVALLLAGPLGCVGNLGNSDGTPSETSSSGNGSGSSGSSSGGDAGGPPIGDPPEVHTEIPEVSHCEVADKSTPGPRVVRRLTVDQFEATVRDLFKDQSVALPSIFNDPQVLGFSADANALVIRDLTAQQIMDWAETTADWAVTNKLSSITTTTCRTLDASCRTEFIRDFGRRAFRDKLTDERIASYDALFGAEKSFEDGAKVVVGAMLQSPYFLYRHEIGTEANGSGVYELTPHEIASNLSYLLTGTMPDEALLQAADAAAAQGANLTSEQIAQHALRLLEDSATRPLAEKEMMRFMRGWLQLNRLVTAVKDNTLFDLTDAMRKDMMAETQALVVDTAFNQNGTFANLLQADYTFINASLGAHYGINGAGGTELTKVTLTPGQRDGGILAHGSFLTGHGSAKLSSPTQRGKMVRTRLLCQPLEPPPPGVDPNVKPLETPATTREMVEQHTKAEYCAGCHKFTDKIGVGFEHYDTFGRWRNDENGIPVDVTGTVVEPPTGDDYNFSGVTELADYLAASEDVKACMVRYWSYYAFGGTWEQDGCTYEKVQEEAAAEEFRLKSVWLALTRAPHFTRRVQGP</sequence>
<feature type="compositionally biased region" description="Low complexity" evidence="1">
    <location>
        <begin position="48"/>
        <end position="57"/>
    </location>
</feature>
<dbReference type="HOGENOM" id="CLU_007458_1_0_7"/>
<proteinExistence type="predicted"/>
<dbReference type="AlphaFoldDB" id="A9G9P6"/>